<dbReference type="RefSeq" id="WP_115579570.1">
    <property type="nucleotide sequence ID" value="NZ_NXLX01000022.1"/>
</dbReference>
<reference evidence="2 3" key="1">
    <citation type="submission" date="2018-04" db="EMBL/GenBank/DDBJ databases">
        <title>Novel Campyloabacter and Helicobacter Species and Strains.</title>
        <authorList>
            <person name="Mannion A.J."/>
            <person name="Shen Z."/>
            <person name="Fox J.G."/>
        </authorList>
    </citation>
    <scope>NUCLEOTIDE SEQUENCE [LARGE SCALE GENOMIC DNA]</scope>
    <source>
        <strain evidence="2 3">MIT 04-9362</strain>
    </source>
</reference>
<evidence type="ECO:0008006" key="4">
    <source>
        <dbReference type="Google" id="ProtNLM"/>
    </source>
</evidence>
<keyword evidence="3" id="KW-1185">Reference proteome</keyword>
<feature type="compositionally biased region" description="Polar residues" evidence="1">
    <location>
        <begin position="185"/>
        <end position="194"/>
    </location>
</feature>
<name>A0A3D8J469_9HELI</name>
<evidence type="ECO:0000256" key="1">
    <source>
        <dbReference type="SAM" id="MobiDB-lite"/>
    </source>
</evidence>
<gene>
    <name evidence="2" type="ORF">CQA57_07225</name>
</gene>
<dbReference type="Proteomes" id="UP000256695">
    <property type="component" value="Unassembled WGS sequence"/>
</dbReference>
<dbReference type="EMBL" id="NXLX01000022">
    <property type="protein sequence ID" value="RDU72026.1"/>
    <property type="molecule type" value="Genomic_DNA"/>
</dbReference>
<comment type="caution">
    <text evidence="2">The sequence shown here is derived from an EMBL/GenBank/DDBJ whole genome shotgun (WGS) entry which is preliminary data.</text>
</comment>
<protein>
    <recommendedName>
        <fullName evidence="4">Transglycosylase SLT domain-containing protein</fullName>
    </recommendedName>
</protein>
<organism evidence="2 3">
    <name type="scientific">Helicobacter anseris</name>
    <dbReference type="NCBI Taxonomy" id="375926"/>
    <lineage>
        <taxon>Bacteria</taxon>
        <taxon>Pseudomonadati</taxon>
        <taxon>Campylobacterota</taxon>
        <taxon>Epsilonproteobacteria</taxon>
        <taxon>Campylobacterales</taxon>
        <taxon>Helicobacteraceae</taxon>
        <taxon>Helicobacter</taxon>
    </lineage>
</organism>
<dbReference type="OrthoDB" id="5347225at2"/>
<sequence>MRKKITLLCFFCIFVYAKIPQEKLFARCDLPKNFNANQKQIILDSYFYAQKKGFGYMLAAIAWQESCAGEYLINFSDPSAGIFHAHIPLVLKQYTNLKNTAFNRNLMGRFLIQNQDFAMQVALEQLIFWNQKYSGDKQKILKSYNKGTSWISNEKSNALAQKYYQEVFEKIKLLQDFIPNEVKKTQNQQPTIKESQPLKKPKSDFYLLPEP</sequence>
<feature type="region of interest" description="Disordered" evidence="1">
    <location>
        <begin position="183"/>
        <end position="211"/>
    </location>
</feature>
<evidence type="ECO:0000313" key="3">
    <source>
        <dbReference type="Proteomes" id="UP000256695"/>
    </source>
</evidence>
<dbReference type="AlphaFoldDB" id="A0A3D8J469"/>
<accession>A0A3D8J469</accession>
<proteinExistence type="predicted"/>
<evidence type="ECO:0000313" key="2">
    <source>
        <dbReference type="EMBL" id="RDU72026.1"/>
    </source>
</evidence>